<evidence type="ECO:0000313" key="2">
    <source>
        <dbReference type="EMBL" id="MFI6503711.1"/>
    </source>
</evidence>
<dbReference type="InterPro" id="IPR045677">
    <property type="entry name" value="DUF6197"/>
</dbReference>
<protein>
    <recommendedName>
        <fullName evidence="4">Chemotaxis protein</fullName>
    </recommendedName>
</protein>
<evidence type="ECO:0000313" key="3">
    <source>
        <dbReference type="Proteomes" id="UP001612741"/>
    </source>
</evidence>
<accession>A0ABW7Z6Q6</accession>
<dbReference type="RefSeq" id="WP_397089468.1">
    <property type="nucleotide sequence ID" value="NZ_JBITGY010000012.1"/>
</dbReference>
<keyword evidence="3" id="KW-1185">Reference proteome</keyword>
<evidence type="ECO:0008006" key="4">
    <source>
        <dbReference type="Google" id="ProtNLM"/>
    </source>
</evidence>
<organism evidence="2 3">
    <name type="scientific">Nonomuraea typhae</name>
    <dbReference type="NCBI Taxonomy" id="2603600"/>
    <lineage>
        <taxon>Bacteria</taxon>
        <taxon>Bacillati</taxon>
        <taxon>Actinomycetota</taxon>
        <taxon>Actinomycetes</taxon>
        <taxon>Streptosporangiales</taxon>
        <taxon>Streptosporangiaceae</taxon>
        <taxon>Nonomuraea</taxon>
    </lineage>
</organism>
<comment type="caution">
    <text evidence="2">The sequence shown here is derived from an EMBL/GenBank/DDBJ whole genome shotgun (WGS) entry which is preliminary data.</text>
</comment>
<feature type="coiled-coil region" evidence="1">
    <location>
        <begin position="121"/>
        <end position="148"/>
    </location>
</feature>
<dbReference type="Proteomes" id="UP001612741">
    <property type="component" value="Unassembled WGS sequence"/>
</dbReference>
<evidence type="ECO:0000256" key="1">
    <source>
        <dbReference type="SAM" id="Coils"/>
    </source>
</evidence>
<reference evidence="2 3" key="1">
    <citation type="submission" date="2024-10" db="EMBL/GenBank/DDBJ databases">
        <title>The Natural Products Discovery Center: Release of the First 8490 Sequenced Strains for Exploring Actinobacteria Biosynthetic Diversity.</title>
        <authorList>
            <person name="Kalkreuter E."/>
            <person name="Kautsar S.A."/>
            <person name="Yang D."/>
            <person name="Bader C.D."/>
            <person name="Teijaro C.N."/>
            <person name="Fluegel L."/>
            <person name="Davis C.M."/>
            <person name="Simpson J.R."/>
            <person name="Lauterbach L."/>
            <person name="Steele A.D."/>
            <person name="Gui C."/>
            <person name="Meng S."/>
            <person name="Li G."/>
            <person name="Viehrig K."/>
            <person name="Ye F."/>
            <person name="Su P."/>
            <person name="Kiefer A.F."/>
            <person name="Nichols A."/>
            <person name="Cepeda A.J."/>
            <person name="Yan W."/>
            <person name="Fan B."/>
            <person name="Jiang Y."/>
            <person name="Adhikari A."/>
            <person name="Zheng C.-J."/>
            <person name="Schuster L."/>
            <person name="Cowan T.M."/>
            <person name="Smanski M.J."/>
            <person name="Chevrette M.G."/>
            <person name="De Carvalho L.P.S."/>
            <person name="Shen B."/>
        </authorList>
    </citation>
    <scope>NUCLEOTIDE SEQUENCE [LARGE SCALE GENOMIC DNA]</scope>
    <source>
        <strain evidence="2 3">NPDC050545</strain>
    </source>
</reference>
<name>A0ABW7Z6Q6_9ACTN</name>
<gene>
    <name evidence="2" type="ORF">ACIBG2_40445</name>
</gene>
<proteinExistence type="predicted"/>
<dbReference type="EMBL" id="JBITGY010000012">
    <property type="protein sequence ID" value="MFI6503711.1"/>
    <property type="molecule type" value="Genomic_DNA"/>
</dbReference>
<dbReference type="Pfam" id="PF19698">
    <property type="entry name" value="DUF6197"/>
    <property type="match status" value="1"/>
</dbReference>
<keyword evidence="1" id="KW-0175">Coiled coil</keyword>
<sequence length="281" mass="30379">MTEITTAPAAAEQARVLLASAASPENFRNRYTYCDDVVRVLDREAAATAAYETQAATAHALLAVAGELARLRAEVRKVAEIGSAVVDVANAVRDQSATIAQVGAEAAAQVVDLRDVFDAGLAGLDDTLKDMAAEVAELTGELVEHRLEGHVRPLGWLARWRARRRARAEYDAMIDAAVLTNRLGDTLTRAAELLEGEGWDAWGMGGRDVMAAVSRVTKADQELCTRAWHAIVAHLDQPLTEWQRESGRTRAEVVAMLRQVTAQVVGSDSDPELEVARERAS</sequence>